<dbReference type="Proteomes" id="UP001234297">
    <property type="component" value="Chromosome 6"/>
</dbReference>
<reference evidence="1 2" key="1">
    <citation type="journal article" date="2022" name="Hortic Res">
        <title>A haplotype resolved chromosomal level avocado genome allows analysis of novel avocado genes.</title>
        <authorList>
            <person name="Nath O."/>
            <person name="Fletcher S.J."/>
            <person name="Hayward A."/>
            <person name="Shaw L.M."/>
            <person name="Masouleh A.K."/>
            <person name="Furtado A."/>
            <person name="Henry R.J."/>
            <person name="Mitter N."/>
        </authorList>
    </citation>
    <scope>NUCLEOTIDE SEQUENCE [LARGE SCALE GENOMIC DNA]</scope>
    <source>
        <strain evidence="2">cv. Hass</strain>
    </source>
</reference>
<dbReference type="EMBL" id="CM056814">
    <property type="protein sequence ID" value="KAJ8627235.1"/>
    <property type="molecule type" value="Genomic_DNA"/>
</dbReference>
<comment type="caution">
    <text evidence="1">The sequence shown here is derived from an EMBL/GenBank/DDBJ whole genome shotgun (WGS) entry which is preliminary data.</text>
</comment>
<evidence type="ECO:0000313" key="1">
    <source>
        <dbReference type="EMBL" id="KAJ8627235.1"/>
    </source>
</evidence>
<evidence type="ECO:0000313" key="2">
    <source>
        <dbReference type="Proteomes" id="UP001234297"/>
    </source>
</evidence>
<keyword evidence="2" id="KW-1185">Reference proteome</keyword>
<organism evidence="1 2">
    <name type="scientific">Persea americana</name>
    <name type="common">Avocado</name>
    <dbReference type="NCBI Taxonomy" id="3435"/>
    <lineage>
        <taxon>Eukaryota</taxon>
        <taxon>Viridiplantae</taxon>
        <taxon>Streptophyta</taxon>
        <taxon>Embryophyta</taxon>
        <taxon>Tracheophyta</taxon>
        <taxon>Spermatophyta</taxon>
        <taxon>Magnoliopsida</taxon>
        <taxon>Magnoliidae</taxon>
        <taxon>Laurales</taxon>
        <taxon>Lauraceae</taxon>
        <taxon>Persea</taxon>
    </lineage>
</organism>
<name>A0ACC2L1N3_PERAE</name>
<proteinExistence type="predicted"/>
<gene>
    <name evidence="1" type="ORF">MRB53_020542</name>
</gene>
<protein>
    <submittedName>
        <fullName evidence="1">Uncharacterized protein</fullName>
    </submittedName>
</protein>
<sequence length="84" mass="9091">MVFPICNSYSRAFFSKALFPLSSFGIQLPLVGAFCVLSLGLTNLSPALIFKMGSLSSHIIYQHRLALSPASIPAFSFSPGFLFT</sequence>
<accession>A0ACC2L1N3</accession>